<keyword evidence="7" id="KW-1185">Reference proteome</keyword>
<dbReference type="AlphaFoldDB" id="A0AAV7JY00"/>
<evidence type="ECO:0000256" key="2">
    <source>
        <dbReference type="ARBA" id="ARBA00022741"/>
    </source>
</evidence>
<evidence type="ECO:0000259" key="5">
    <source>
        <dbReference type="Pfam" id="PF04548"/>
    </source>
</evidence>
<dbReference type="Pfam" id="PF04548">
    <property type="entry name" value="AIG1"/>
    <property type="match status" value="1"/>
</dbReference>
<evidence type="ECO:0000256" key="3">
    <source>
        <dbReference type="ARBA" id="ARBA00023134"/>
    </source>
</evidence>
<dbReference type="InterPro" id="IPR027417">
    <property type="entry name" value="P-loop_NTPase"/>
</dbReference>
<gene>
    <name evidence="6" type="ORF">LOD99_3609</name>
</gene>
<dbReference type="PANTHER" id="PTHR10903">
    <property type="entry name" value="GTPASE, IMAP FAMILY MEMBER-RELATED"/>
    <property type="match status" value="1"/>
</dbReference>
<evidence type="ECO:0000313" key="6">
    <source>
        <dbReference type="EMBL" id="KAI6653390.1"/>
    </source>
</evidence>
<dbReference type="EMBL" id="JAKMXF010000277">
    <property type="protein sequence ID" value="KAI6653390.1"/>
    <property type="molecule type" value="Genomic_DNA"/>
</dbReference>
<dbReference type="GO" id="GO:0005525">
    <property type="term" value="F:GTP binding"/>
    <property type="evidence" value="ECO:0007669"/>
    <property type="project" value="UniProtKB-KW"/>
</dbReference>
<protein>
    <submittedName>
        <fullName evidence="6">GTPase IMAP family member 1-like</fullName>
    </submittedName>
</protein>
<sequence length="324" mass="37161">MANAFPDDEIEVASKFYENPKEYDFKDCKYSLLIVGPCGAGKSAFCNFLLKEKRFAEAAGLLAGTEEAAHCTFHCKDGDMLVVDCPGFCDPKRSHKEIMTEIGKAAILCRDGMDAIGIVIDPTTRFSETQKISYEQIELFGGEFWKHSFIIFNHEKKIQKKLKYNNASDYINKTMNDPKCPAEFAKLLNKVGKRFICVESSKKWNDEEYWGSIRDGLLAMVLQIKLNNEGSYVNCFMEHGKLTYNGLVGMWDEMRGEIDAMNKKIKEQDNHIWDLETERKKESTSYQDEIDQITEQFSMRVQLYEDQIAELNKKVNKKGGCIVM</sequence>
<evidence type="ECO:0000313" key="7">
    <source>
        <dbReference type="Proteomes" id="UP001165289"/>
    </source>
</evidence>
<keyword evidence="4" id="KW-0175">Coiled coil</keyword>
<organism evidence="6 7">
    <name type="scientific">Oopsacas minuta</name>
    <dbReference type="NCBI Taxonomy" id="111878"/>
    <lineage>
        <taxon>Eukaryota</taxon>
        <taxon>Metazoa</taxon>
        <taxon>Porifera</taxon>
        <taxon>Hexactinellida</taxon>
        <taxon>Hexasterophora</taxon>
        <taxon>Lyssacinosida</taxon>
        <taxon>Leucopsacidae</taxon>
        <taxon>Oopsacas</taxon>
    </lineage>
</organism>
<comment type="similarity">
    <text evidence="1">Belongs to the TRAFAC class TrmE-Era-EngA-EngB-Septin-like GTPase superfamily. AIG1/Toc34/Toc159-like paraseptin GTPase family. IAN subfamily.</text>
</comment>
<dbReference type="SUPFAM" id="SSF52540">
    <property type="entry name" value="P-loop containing nucleoside triphosphate hydrolases"/>
    <property type="match status" value="1"/>
</dbReference>
<name>A0AAV7JY00_9METZ</name>
<dbReference type="Proteomes" id="UP001165289">
    <property type="component" value="Unassembled WGS sequence"/>
</dbReference>
<dbReference type="Gene3D" id="3.40.50.300">
    <property type="entry name" value="P-loop containing nucleotide triphosphate hydrolases"/>
    <property type="match status" value="1"/>
</dbReference>
<dbReference type="InterPro" id="IPR006703">
    <property type="entry name" value="G_AIG1"/>
</dbReference>
<feature type="coiled-coil region" evidence="4">
    <location>
        <begin position="258"/>
        <end position="314"/>
    </location>
</feature>
<reference evidence="6 7" key="1">
    <citation type="journal article" date="2023" name="BMC Biol.">
        <title>The compact genome of the sponge Oopsacas minuta (Hexactinellida) is lacking key metazoan core genes.</title>
        <authorList>
            <person name="Santini S."/>
            <person name="Schenkelaars Q."/>
            <person name="Jourda C."/>
            <person name="Duchesne M."/>
            <person name="Belahbib H."/>
            <person name="Rocher C."/>
            <person name="Selva M."/>
            <person name="Riesgo A."/>
            <person name="Vervoort M."/>
            <person name="Leys S.P."/>
            <person name="Kodjabachian L."/>
            <person name="Le Bivic A."/>
            <person name="Borchiellini C."/>
            <person name="Claverie J.M."/>
            <person name="Renard E."/>
        </authorList>
    </citation>
    <scope>NUCLEOTIDE SEQUENCE [LARGE SCALE GENOMIC DNA]</scope>
    <source>
        <strain evidence="6">SPO-2</strain>
    </source>
</reference>
<feature type="domain" description="AIG1-type G" evidence="5">
    <location>
        <begin position="32"/>
        <end position="233"/>
    </location>
</feature>
<evidence type="ECO:0000256" key="4">
    <source>
        <dbReference type="SAM" id="Coils"/>
    </source>
</evidence>
<accession>A0AAV7JY00</accession>
<keyword evidence="2" id="KW-0547">Nucleotide-binding</keyword>
<dbReference type="InterPro" id="IPR045058">
    <property type="entry name" value="GIMA/IAN/Toc"/>
</dbReference>
<keyword evidence="3" id="KW-0342">GTP-binding</keyword>
<dbReference type="PANTHER" id="PTHR10903:SF184">
    <property type="entry name" value="GTP-BINDING PROTEIN A"/>
    <property type="match status" value="1"/>
</dbReference>
<comment type="caution">
    <text evidence="6">The sequence shown here is derived from an EMBL/GenBank/DDBJ whole genome shotgun (WGS) entry which is preliminary data.</text>
</comment>
<proteinExistence type="inferred from homology"/>
<evidence type="ECO:0000256" key="1">
    <source>
        <dbReference type="ARBA" id="ARBA00008535"/>
    </source>
</evidence>